<feature type="region of interest" description="Disordered" evidence="1">
    <location>
        <begin position="1"/>
        <end position="24"/>
    </location>
</feature>
<evidence type="ECO:0000313" key="2">
    <source>
        <dbReference type="EMBL" id="RAS65733.1"/>
    </source>
</evidence>
<protein>
    <submittedName>
        <fullName evidence="2">Uncharacterized protein</fullName>
    </submittedName>
</protein>
<proteinExistence type="predicted"/>
<reference evidence="2 3" key="1">
    <citation type="submission" date="2018-06" db="EMBL/GenBank/DDBJ databases">
        <title>Genomic Encyclopedia of Type Strains, Phase IV (KMG-IV): sequencing the most valuable type-strain genomes for metagenomic binning, comparative biology and taxonomic classification.</title>
        <authorList>
            <person name="Goeker M."/>
        </authorList>
    </citation>
    <scope>NUCLEOTIDE SEQUENCE [LARGE SCALE GENOMIC DNA]</scope>
    <source>
        <strain evidence="2 3">DSM 45479</strain>
    </source>
</reference>
<gene>
    <name evidence="2" type="ORF">C8D87_104284</name>
</gene>
<keyword evidence="3" id="KW-1185">Reference proteome</keyword>
<evidence type="ECO:0000256" key="1">
    <source>
        <dbReference type="SAM" id="MobiDB-lite"/>
    </source>
</evidence>
<dbReference type="EMBL" id="QLTT01000004">
    <property type="protein sequence ID" value="RAS65733.1"/>
    <property type="molecule type" value="Genomic_DNA"/>
</dbReference>
<organism evidence="2 3">
    <name type="scientific">Lentzea atacamensis</name>
    <dbReference type="NCBI Taxonomy" id="531938"/>
    <lineage>
        <taxon>Bacteria</taxon>
        <taxon>Bacillati</taxon>
        <taxon>Actinomycetota</taxon>
        <taxon>Actinomycetes</taxon>
        <taxon>Pseudonocardiales</taxon>
        <taxon>Pseudonocardiaceae</taxon>
        <taxon>Lentzea</taxon>
    </lineage>
</organism>
<name>A0ABX9E9I6_9PSEU</name>
<sequence length="101" mass="11632">MIHSGMIHSKRGRHARPLPPARESSGIEGVMFFDVEREHELRFGPHYRPVAGLDPARMNLYRLAQYLSLVEGPLRLLDGDFPHRDAMRDIAEQNIERTLLC</sequence>
<accession>A0ABX9E9I6</accession>
<dbReference type="Proteomes" id="UP000248714">
    <property type="component" value="Unassembled WGS sequence"/>
</dbReference>
<comment type="caution">
    <text evidence="2">The sequence shown here is derived from an EMBL/GenBank/DDBJ whole genome shotgun (WGS) entry which is preliminary data.</text>
</comment>
<dbReference type="RefSeq" id="WP_215732400.1">
    <property type="nucleotide sequence ID" value="NZ_QLTT01000004.1"/>
</dbReference>
<evidence type="ECO:0000313" key="3">
    <source>
        <dbReference type="Proteomes" id="UP000248714"/>
    </source>
</evidence>